<dbReference type="EMBL" id="SLXT01000004">
    <property type="protein sequence ID" value="TCP68157.1"/>
    <property type="molecule type" value="Genomic_DNA"/>
</dbReference>
<dbReference type="RefSeq" id="WP_131918186.1">
    <property type="nucleotide sequence ID" value="NZ_JAOQNU010000004.1"/>
</dbReference>
<dbReference type="PANTHER" id="PTHR11138:SF5">
    <property type="entry name" value="METHIONYL-TRNA FORMYLTRANSFERASE, MITOCHONDRIAL"/>
    <property type="match status" value="1"/>
</dbReference>
<comment type="caution">
    <text evidence="8">The sequence shown here is derived from an EMBL/GenBank/DDBJ whole genome shotgun (WGS) entry which is preliminary data.</text>
</comment>
<evidence type="ECO:0000313" key="9">
    <source>
        <dbReference type="Proteomes" id="UP000294813"/>
    </source>
</evidence>
<dbReference type="Proteomes" id="UP000294813">
    <property type="component" value="Unassembled WGS sequence"/>
</dbReference>
<dbReference type="AlphaFoldDB" id="A0A4R2RZ63"/>
<reference evidence="8 9" key="1">
    <citation type="submission" date="2019-03" db="EMBL/GenBank/DDBJ databases">
        <title>Genomic Encyclopedia of Type Strains, Phase IV (KMG-IV): sequencing the most valuable type-strain genomes for metagenomic binning, comparative biology and taxonomic classification.</title>
        <authorList>
            <person name="Goeker M."/>
        </authorList>
    </citation>
    <scope>NUCLEOTIDE SEQUENCE [LARGE SCALE GENOMIC DNA]</scope>
    <source>
        <strain evidence="8 9">DSM 11170</strain>
    </source>
</reference>
<name>A0A4R2RZ63_9FIRM</name>
<comment type="function">
    <text evidence="5">Attaches a formyl group to the free amino group of methionyl-tRNA(fMet). The formyl group appears to play a dual role in the initiator identity of N-formylmethionyl-tRNA by promoting its recognition by IF2 and preventing the misappropriation of this tRNA by the elongation apparatus.</text>
</comment>
<accession>A0A4R2RZ63</accession>
<sequence length="312" mass="33951">MRIVFMGTPDFAVPSLEALIGAGHDVAMVVTRPDKPRGRGQKPSPCAVKQAALRHGLPVEHPVKLDAGFAAQLKEQNIECGIIVAYGRILPPVLLEALPYGWINVHASLLPAYRGPAPIHRAVMAGETMTGITTMVVAPGLDEGDMLLQQELPIGPQDTTGDIHDRLAEIGGVLLAQTVAQLAEGTLQRRPQDHSRATYAPLLTRDDERVDWSWTTEQIHNRVRGMNPWPGAYMMDEDRIVKITAGRSGRKIRQDMVTPAGGTILKIEGEEAAVTTGDGLYWLTEVQPAGSKRMSAAAYLRGRRIGQGHRFT</sequence>
<evidence type="ECO:0000259" key="6">
    <source>
        <dbReference type="Pfam" id="PF00551"/>
    </source>
</evidence>
<dbReference type="CDD" id="cd08646">
    <property type="entry name" value="FMT_core_Met-tRNA-FMT_N"/>
    <property type="match status" value="1"/>
</dbReference>
<feature type="domain" description="Formyl transferase N-terminal" evidence="6">
    <location>
        <begin position="1"/>
        <end position="177"/>
    </location>
</feature>
<evidence type="ECO:0000256" key="5">
    <source>
        <dbReference type="HAMAP-Rule" id="MF_00182"/>
    </source>
</evidence>
<feature type="domain" description="Formyl transferase C-terminal" evidence="7">
    <location>
        <begin position="203"/>
        <end position="303"/>
    </location>
</feature>
<keyword evidence="9" id="KW-1185">Reference proteome</keyword>
<proteinExistence type="inferred from homology"/>
<evidence type="ECO:0000256" key="3">
    <source>
        <dbReference type="ARBA" id="ARBA00022679"/>
    </source>
</evidence>
<dbReference type="Pfam" id="PF02911">
    <property type="entry name" value="Formyl_trans_C"/>
    <property type="match status" value="1"/>
</dbReference>
<dbReference type="HAMAP" id="MF_00182">
    <property type="entry name" value="Formyl_trans"/>
    <property type="match status" value="1"/>
</dbReference>
<protein>
    <recommendedName>
        <fullName evidence="2 5">Methionyl-tRNA formyltransferase</fullName>
        <ecNumber evidence="2 5">2.1.2.9</ecNumber>
    </recommendedName>
</protein>
<dbReference type="InterPro" id="IPR005793">
    <property type="entry name" value="Formyl_trans_C"/>
</dbReference>
<dbReference type="PANTHER" id="PTHR11138">
    <property type="entry name" value="METHIONYL-TRNA FORMYLTRANSFERASE"/>
    <property type="match status" value="1"/>
</dbReference>
<keyword evidence="3 5" id="KW-0808">Transferase</keyword>
<organism evidence="8 9">
    <name type="scientific">Heliophilum fasciatum</name>
    <dbReference type="NCBI Taxonomy" id="35700"/>
    <lineage>
        <taxon>Bacteria</taxon>
        <taxon>Bacillati</taxon>
        <taxon>Bacillota</taxon>
        <taxon>Clostridia</taxon>
        <taxon>Eubacteriales</taxon>
        <taxon>Heliobacteriaceae</taxon>
        <taxon>Heliophilum</taxon>
    </lineage>
</organism>
<dbReference type="InterPro" id="IPR011034">
    <property type="entry name" value="Formyl_transferase-like_C_sf"/>
</dbReference>
<dbReference type="InterPro" id="IPR002376">
    <property type="entry name" value="Formyl_transf_N"/>
</dbReference>
<dbReference type="InterPro" id="IPR044135">
    <property type="entry name" value="Met-tRNA-FMT_C"/>
</dbReference>
<dbReference type="GO" id="GO:0004479">
    <property type="term" value="F:methionyl-tRNA formyltransferase activity"/>
    <property type="evidence" value="ECO:0007669"/>
    <property type="project" value="UniProtKB-UniRule"/>
</dbReference>
<evidence type="ECO:0000313" key="8">
    <source>
        <dbReference type="EMBL" id="TCP68157.1"/>
    </source>
</evidence>
<dbReference type="Gene3D" id="3.40.50.12230">
    <property type="match status" value="1"/>
</dbReference>
<comment type="similarity">
    <text evidence="1 5">Belongs to the Fmt family.</text>
</comment>
<dbReference type="OrthoDB" id="9802815at2"/>
<feature type="binding site" evidence="5">
    <location>
        <begin position="108"/>
        <end position="111"/>
    </location>
    <ligand>
        <name>(6S)-5,6,7,8-tetrahydrofolate</name>
        <dbReference type="ChEBI" id="CHEBI:57453"/>
    </ligand>
</feature>
<gene>
    <name evidence="5" type="primary">fmt</name>
    <name evidence="8" type="ORF">EDD73_10459</name>
</gene>
<dbReference type="InterPro" id="IPR005794">
    <property type="entry name" value="Fmt"/>
</dbReference>
<dbReference type="GO" id="GO:0005829">
    <property type="term" value="C:cytosol"/>
    <property type="evidence" value="ECO:0007669"/>
    <property type="project" value="TreeGrafter"/>
</dbReference>
<dbReference type="InterPro" id="IPR041711">
    <property type="entry name" value="Met-tRNA-FMT_N"/>
</dbReference>
<comment type="catalytic activity">
    <reaction evidence="5">
        <text>L-methionyl-tRNA(fMet) + (6R)-10-formyltetrahydrofolate = N-formyl-L-methionyl-tRNA(fMet) + (6S)-5,6,7,8-tetrahydrofolate + H(+)</text>
        <dbReference type="Rhea" id="RHEA:24380"/>
        <dbReference type="Rhea" id="RHEA-COMP:9952"/>
        <dbReference type="Rhea" id="RHEA-COMP:9953"/>
        <dbReference type="ChEBI" id="CHEBI:15378"/>
        <dbReference type="ChEBI" id="CHEBI:57453"/>
        <dbReference type="ChEBI" id="CHEBI:78530"/>
        <dbReference type="ChEBI" id="CHEBI:78844"/>
        <dbReference type="ChEBI" id="CHEBI:195366"/>
        <dbReference type="EC" id="2.1.2.9"/>
    </reaction>
</comment>
<dbReference type="NCBIfam" id="TIGR00460">
    <property type="entry name" value="fmt"/>
    <property type="match status" value="1"/>
</dbReference>
<dbReference type="SUPFAM" id="SSF53328">
    <property type="entry name" value="Formyltransferase"/>
    <property type="match status" value="1"/>
</dbReference>
<evidence type="ECO:0000259" key="7">
    <source>
        <dbReference type="Pfam" id="PF02911"/>
    </source>
</evidence>
<dbReference type="CDD" id="cd08704">
    <property type="entry name" value="Met_tRNA_FMT_C"/>
    <property type="match status" value="1"/>
</dbReference>
<dbReference type="Pfam" id="PF00551">
    <property type="entry name" value="Formyl_trans_N"/>
    <property type="match status" value="1"/>
</dbReference>
<evidence type="ECO:0000256" key="1">
    <source>
        <dbReference type="ARBA" id="ARBA00010699"/>
    </source>
</evidence>
<evidence type="ECO:0000256" key="2">
    <source>
        <dbReference type="ARBA" id="ARBA00012261"/>
    </source>
</evidence>
<evidence type="ECO:0000256" key="4">
    <source>
        <dbReference type="ARBA" id="ARBA00022917"/>
    </source>
</evidence>
<keyword evidence="4 5" id="KW-0648">Protein biosynthesis</keyword>
<dbReference type="SUPFAM" id="SSF50486">
    <property type="entry name" value="FMT C-terminal domain-like"/>
    <property type="match status" value="1"/>
</dbReference>
<dbReference type="EC" id="2.1.2.9" evidence="2 5"/>
<dbReference type="InterPro" id="IPR036477">
    <property type="entry name" value="Formyl_transf_N_sf"/>
</dbReference>